<evidence type="ECO:0000256" key="2">
    <source>
        <dbReference type="ARBA" id="ARBA00009212"/>
    </source>
</evidence>
<sequence length="223" mass="22925">MTAQSITQFAVHIGLFVLGISFLLTAWRVIKGPTLPDRVIALDMLVGIVMGFIALIAIRTGFTLYIDIAISLGLVGFLATVAFARFILSRKRRGGEDGAPPEPLPEEPAAKPAHKGNAVGAAAPAGAPKEVAPKPVLSKSEATKASAAKVKIAKAKSAKAKSIKAEGAKAQGARTKAAKKSAPAEAPREAPIEALGEVTAAVPAAKPVKPKAPRKPAVPKETP</sequence>
<feature type="region of interest" description="Disordered" evidence="8">
    <location>
        <begin position="93"/>
        <end position="138"/>
    </location>
</feature>
<keyword evidence="6 9" id="KW-1133">Transmembrane helix</keyword>
<dbReference type="Proteomes" id="UP000606921">
    <property type="component" value="Unassembled WGS sequence"/>
</dbReference>
<feature type="transmembrane region" description="Helical" evidence="9">
    <location>
        <begin position="64"/>
        <end position="88"/>
    </location>
</feature>
<evidence type="ECO:0000256" key="1">
    <source>
        <dbReference type="ARBA" id="ARBA00004651"/>
    </source>
</evidence>
<evidence type="ECO:0000256" key="4">
    <source>
        <dbReference type="ARBA" id="ARBA00022475"/>
    </source>
</evidence>
<dbReference type="EMBL" id="CABFWF030000006">
    <property type="protein sequence ID" value="CAD7027731.1"/>
    <property type="molecule type" value="Genomic_DNA"/>
</dbReference>
<keyword evidence="3" id="KW-0813">Transport</keyword>
<dbReference type="PANTHER" id="PTHR34702">
    <property type="entry name" value="NA(+)/H(+) ANTIPORTER SUBUNIT F1"/>
    <property type="match status" value="1"/>
</dbReference>
<feature type="region of interest" description="Disordered" evidence="8">
    <location>
        <begin position="203"/>
        <end position="223"/>
    </location>
</feature>
<keyword evidence="7 9" id="KW-0472">Membrane</keyword>
<evidence type="ECO:0000313" key="11">
    <source>
        <dbReference type="Proteomes" id="UP000606921"/>
    </source>
</evidence>
<feature type="transmembrane region" description="Helical" evidence="9">
    <location>
        <begin position="6"/>
        <end position="27"/>
    </location>
</feature>
<protein>
    <submittedName>
        <fullName evidence="10">Cation:proton antiporter</fullName>
    </submittedName>
</protein>
<evidence type="ECO:0000256" key="5">
    <source>
        <dbReference type="ARBA" id="ARBA00022692"/>
    </source>
</evidence>
<evidence type="ECO:0000256" key="7">
    <source>
        <dbReference type="ARBA" id="ARBA00023136"/>
    </source>
</evidence>
<evidence type="ECO:0000313" key="10">
    <source>
        <dbReference type="EMBL" id="CAD7027731.1"/>
    </source>
</evidence>
<evidence type="ECO:0000256" key="9">
    <source>
        <dbReference type="SAM" id="Phobius"/>
    </source>
</evidence>
<evidence type="ECO:0000256" key="8">
    <source>
        <dbReference type="SAM" id="MobiDB-lite"/>
    </source>
</evidence>
<evidence type="ECO:0000256" key="6">
    <source>
        <dbReference type="ARBA" id="ARBA00022989"/>
    </source>
</evidence>
<dbReference type="PANTHER" id="PTHR34702:SF1">
    <property type="entry name" value="NA(+)_H(+) ANTIPORTER SUBUNIT F"/>
    <property type="match status" value="1"/>
</dbReference>
<feature type="region of interest" description="Disordered" evidence="8">
    <location>
        <begin position="155"/>
        <end position="191"/>
    </location>
</feature>
<organism evidence="10 11">
    <name type="scientific">Pseudorhizobium endolithicum</name>
    <dbReference type="NCBI Taxonomy" id="1191678"/>
    <lineage>
        <taxon>Bacteria</taxon>
        <taxon>Pseudomonadati</taxon>
        <taxon>Pseudomonadota</taxon>
        <taxon>Alphaproteobacteria</taxon>
        <taxon>Hyphomicrobiales</taxon>
        <taxon>Rhizobiaceae</taxon>
        <taxon>Rhizobium/Agrobacterium group</taxon>
        <taxon>Pseudorhizobium</taxon>
    </lineage>
</organism>
<reference evidence="10 11" key="1">
    <citation type="submission" date="2020-11" db="EMBL/GenBank/DDBJ databases">
        <authorList>
            <person name="Lassalle F."/>
        </authorList>
    </citation>
    <scope>NUCLEOTIDE SEQUENCE [LARGE SCALE GENOMIC DNA]</scope>
    <source>
        <strain evidence="10 11">JC140</strain>
    </source>
</reference>
<comment type="subcellular location">
    <subcellularLocation>
        <location evidence="1">Cell membrane</location>
        <topology evidence="1">Multi-pass membrane protein</topology>
    </subcellularLocation>
</comment>
<keyword evidence="5 9" id="KW-0812">Transmembrane</keyword>
<proteinExistence type="inferred from homology"/>
<comment type="similarity">
    <text evidence="2">Belongs to the CPA3 antiporters (TC 2.A.63) subunit F family.</text>
</comment>
<dbReference type="Pfam" id="PF04066">
    <property type="entry name" value="MrpF_PhaF"/>
    <property type="match status" value="1"/>
</dbReference>
<comment type="caution">
    <text evidence="10">The sequence shown here is derived from an EMBL/GenBank/DDBJ whole genome shotgun (WGS) entry which is preliminary data.</text>
</comment>
<gene>
    <name evidence="10" type="ORF">REJC140_02538</name>
</gene>
<name>A0ABN7JH15_9HYPH</name>
<feature type="compositionally biased region" description="Low complexity" evidence="8">
    <location>
        <begin position="115"/>
        <end position="138"/>
    </location>
</feature>
<keyword evidence="11" id="KW-1185">Reference proteome</keyword>
<dbReference type="NCBIfam" id="NF009245">
    <property type="entry name" value="PRK12599.1-4"/>
    <property type="match status" value="1"/>
</dbReference>
<accession>A0ABN7JH15</accession>
<dbReference type="InterPro" id="IPR007208">
    <property type="entry name" value="MrpF/PhaF-like"/>
</dbReference>
<evidence type="ECO:0000256" key="3">
    <source>
        <dbReference type="ARBA" id="ARBA00022448"/>
    </source>
</evidence>
<keyword evidence="4" id="KW-1003">Cell membrane</keyword>
<feature type="transmembrane region" description="Helical" evidence="9">
    <location>
        <begin position="39"/>
        <end position="58"/>
    </location>
</feature>